<dbReference type="AlphaFoldDB" id="A0A841NEF8"/>
<keyword evidence="1" id="KW-0238">DNA-binding</keyword>
<keyword evidence="2" id="KW-1185">Reference proteome</keyword>
<dbReference type="Proteomes" id="UP000589738">
    <property type="component" value="Unassembled WGS sequence"/>
</dbReference>
<accession>A0A841NEF8</accession>
<name>A0A841NEF8_9FLAO</name>
<gene>
    <name evidence="1" type="ORF">HNP36_003257</name>
</gene>
<evidence type="ECO:0000313" key="1">
    <source>
        <dbReference type="EMBL" id="MBB6372168.1"/>
    </source>
</evidence>
<dbReference type="RefSeq" id="WP_184165901.1">
    <property type="nucleotide sequence ID" value="NZ_JACHLC010000004.1"/>
</dbReference>
<reference evidence="1 2" key="1">
    <citation type="submission" date="2020-08" db="EMBL/GenBank/DDBJ databases">
        <title>Functional genomics of gut bacteria from endangered species of beetles.</title>
        <authorList>
            <person name="Carlos-Shanley C."/>
        </authorList>
    </citation>
    <scope>NUCLEOTIDE SEQUENCE [LARGE SCALE GENOMIC DNA]</scope>
    <source>
        <strain evidence="1 2">S00136</strain>
    </source>
</reference>
<comment type="caution">
    <text evidence="1">The sequence shown here is derived from an EMBL/GenBank/DDBJ whole genome shotgun (WGS) entry which is preliminary data.</text>
</comment>
<evidence type="ECO:0000313" key="2">
    <source>
        <dbReference type="Proteomes" id="UP000589738"/>
    </source>
</evidence>
<sequence length="112" mass="13383">MDIQIQKLKPNYKQIYLDILSKKCPNKEDECEKLLEKKSLSALDIIELNQKIFGTGNQQSEKFNQRQHSYEKSDILQILNYQKEYKLNNSQLAIHFKLSRNTVTKWKKMFTI</sequence>
<dbReference type="GO" id="GO:0003677">
    <property type="term" value="F:DNA binding"/>
    <property type="evidence" value="ECO:0007669"/>
    <property type="project" value="UniProtKB-KW"/>
</dbReference>
<dbReference type="EMBL" id="JACHLC010000004">
    <property type="protein sequence ID" value="MBB6372168.1"/>
    <property type="molecule type" value="Genomic_DNA"/>
</dbReference>
<organism evidence="1 2">
    <name type="scientific">Chryseobacterium shigense</name>
    <dbReference type="NCBI Taxonomy" id="297244"/>
    <lineage>
        <taxon>Bacteria</taxon>
        <taxon>Pseudomonadati</taxon>
        <taxon>Bacteroidota</taxon>
        <taxon>Flavobacteriia</taxon>
        <taxon>Flavobacteriales</taxon>
        <taxon>Weeksellaceae</taxon>
        <taxon>Chryseobacterium group</taxon>
        <taxon>Chryseobacterium</taxon>
    </lineage>
</organism>
<protein>
    <submittedName>
        <fullName evidence="1">DNA-binding transcriptional regulator YiaG</fullName>
    </submittedName>
</protein>
<proteinExistence type="predicted"/>